<dbReference type="NCBIfam" id="TIGR01709">
    <property type="entry name" value="typeII_sec_gspL"/>
    <property type="match status" value="1"/>
</dbReference>
<protein>
    <submittedName>
        <fullName evidence="2">Type II secretion system protein GspL</fullName>
    </submittedName>
</protein>
<dbReference type="Proteomes" id="UP001219956">
    <property type="component" value="Unassembled WGS sequence"/>
</dbReference>
<dbReference type="Pfam" id="PF05134">
    <property type="entry name" value="T2SSL"/>
    <property type="match status" value="1"/>
</dbReference>
<dbReference type="InterPro" id="IPR024230">
    <property type="entry name" value="GspL_cyto_dom"/>
</dbReference>
<sequence>MSVLRLYLRPGWPDSEPGLPWALLGSQGQCLDEGDGSPAAWPRADQLELVLPAGTTLFTSVALPAGRELKPAVIGYALEEQLANDPAANLYAVGGKLADGRRSVAVCEAAPVRRAVAMLRQLGRLADRIVPEETLLPLPVAGQWVLSAQPQGCLLRMGADAASFLPAASAALLLPRLAAAPPPAGLLVLGELPQGLPASWPLQQGDTWQWQHGRSSGPNFAQGELAADRQWRAFAPSLKRAGVIVAAVVLAQTLLACGQWGWYAWQKKDLQQQIRQQVQPWAPQAVAGSSALPMLRAVDRLRLSRGLPARDDMVEAMAQLAQINRGQLKLVSLRYDSGRLAFQAPSLSAEQAQGWQAQLAARQWLLTASQNEQGQSEWVLTREPL</sequence>
<evidence type="ECO:0000313" key="2">
    <source>
        <dbReference type="EMBL" id="MDC7717090.1"/>
    </source>
</evidence>
<evidence type="ECO:0000313" key="3">
    <source>
        <dbReference type="Proteomes" id="UP001219956"/>
    </source>
</evidence>
<keyword evidence="3" id="KW-1185">Reference proteome</keyword>
<gene>
    <name evidence="2" type="primary">gspL</name>
    <name evidence="2" type="ORF">PQU95_07650</name>
</gene>
<comment type="caution">
    <text evidence="2">The sequence shown here is derived from an EMBL/GenBank/DDBJ whole genome shotgun (WGS) entry which is preliminary data.</text>
</comment>
<evidence type="ECO:0000259" key="1">
    <source>
        <dbReference type="Pfam" id="PF05134"/>
    </source>
</evidence>
<dbReference type="InterPro" id="IPR043129">
    <property type="entry name" value="ATPase_NBD"/>
</dbReference>
<dbReference type="Gene3D" id="3.30.420.380">
    <property type="match status" value="1"/>
</dbReference>
<dbReference type="SUPFAM" id="SSF53067">
    <property type="entry name" value="Actin-like ATPase domain"/>
    <property type="match status" value="1"/>
</dbReference>
<organism evidence="2 3">
    <name type="scientific">Vogesella aquatica</name>
    <dbReference type="NCBI Taxonomy" id="2984206"/>
    <lineage>
        <taxon>Bacteria</taxon>
        <taxon>Pseudomonadati</taxon>
        <taxon>Pseudomonadota</taxon>
        <taxon>Betaproteobacteria</taxon>
        <taxon>Neisseriales</taxon>
        <taxon>Chromobacteriaceae</taxon>
        <taxon>Vogesella</taxon>
    </lineage>
</organism>
<dbReference type="InterPro" id="IPR007812">
    <property type="entry name" value="T2SS_protein-GspL"/>
</dbReference>
<name>A0ABT5IX06_9NEIS</name>
<feature type="domain" description="GspL cytoplasmic actin-ATPase-like" evidence="1">
    <location>
        <begin position="41"/>
        <end position="204"/>
    </location>
</feature>
<dbReference type="RefSeq" id="WP_272751436.1">
    <property type="nucleotide sequence ID" value="NZ_JAQQLF010000008.1"/>
</dbReference>
<dbReference type="EMBL" id="JAQQLF010000008">
    <property type="protein sequence ID" value="MDC7717090.1"/>
    <property type="molecule type" value="Genomic_DNA"/>
</dbReference>
<proteinExistence type="predicted"/>
<reference evidence="2 3" key="1">
    <citation type="submission" date="2023-01" db="EMBL/GenBank/DDBJ databases">
        <title>Novel species of the genus Vogesella isolated from rivers.</title>
        <authorList>
            <person name="Lu H."/>
        </authorList>
    </citation>
    <scope>NUCLEOTIDE SEQUENCE [LARGE SCALE GENOMIC DNA]</scope>
    <source>
        <strain evidence="2 3">DC21W</strain>
    </source>
</reference>
<accession>A0ABT5IX06</accession>